<evidence type="ECO:0000256" key="4">
    <source>
        <dbReference type="ARBA" id="ARBA00022729"/>
    </source>
</evidence>
<gene>
    <name evidence="7" type="ORF">Q9295_05915</name>
</gene>
<dbReference type="Pfam" id="PF13416">
    <property type="entry name" value="SBP_bac_8"/>
    <property type="match status" value="1"/>
</dbReference>
<evidence type="ECO:0000313" key="8">
    <source>
        <dbReference type="Proteomes" id="UP001239680"/>
    </source>
</evidence>
<dbReference type="Gene3D" id="3.40.190.10">
    <property type="entry name" value="Periplasmic binding protein-like II"/>
    <property type="match status" value="2"/>
</dbReference>
<dbReference type="RefSeq" id="WP_306679582.1">
    <property type="nucleotide sequence ID" value="NZ_JAVDBT010000004.1"/>
</dbReference>
<sequence>MLTARWLHKFALLSAANLGSAAYAEGAITLAGWGGTWNEAYKTGITDPFTEKTGISVVLDEWDGSLARVRAMVEAGAVSYDLVSIEAPQLEMGCDEGLFLPLPASVTAQAPHYLPGTLHDCGIASDTWATVLVYDGTKLTNGPKSWADFWDVKAFPGKRGLGGQALYTLENALLADGVAPSDIYTVLATPEGVDRAFAKLDEIKPHVVWWSSSSTALQNLDAGEVVMTDMYNGRVTFDNENNGKDYRIVWEAGFLYGTDLWALVADAPNPEGAAAFLEFFAVPENQAGFPRLYGYGTGDARVYDHLTEAQRSRLPTSPDVIGYGASYNDAFWAENLESLEQRFKVWQSQ</sequence>
<proteinExistence type="inferred from homology"/>
<keyword evidence="8" id="KW-1185">Reference proteome</keyword>
<evidence type="ECO:0000256" key="6">
    <source>
        <dbReference type="SAM" id="SignalP"/>
    </source>
</evidence>
<dbReference type="CDD" id="cd13589">
    <property type="entry name" value="PBP2_polyamine_RpCGA009"/>
    <property type="match status" value="1"/>
</dbReference>
<name>A0ABU0VW22_9RHOB</name>
<comment type="similarity">
    <text evidence="2">Belongs to the bacterial solute-binding protein 1 family.</text>
</comment>
<feature type="chain" id="PRO_5047257685" evidence="6">
    <location>
        <begin position="25"/>
        <end position="349"/>
    </location>
</feature>
<organism evidence="7 8">
    <name type="scientific">Pseudogemmobacter lacusdianii</name>
    <dbReference type="NCBI Taxonomy" id="3069608"/>
    <lineage>
        <taxon>Bacteria</taxon>
        <taxon>Pseudomonadati</taxon>
        <taxon>Pseudomonadota</taxon>
        <taxon>Alphaproteobacteria</taxon>
        <taxon>Rhodobacterales</taxon>
        <taxon>Paracoccaceae</taxon>
        <taxon>Pseudogemmobacter</taxon>
    </lineage>
</organism>
<evidence type="ECO:0000256" key="1">
    <source>
        <dbReference type="ARBA" id="ARBA00004418"/>
    </source>
</evidence>
<keyword evidence="4 6" id="KW-0732">Signal</keyword>
<comment type="caution">
    <text evidence="7">The sequence shown here is derived from an EMBL/GenBank/DDBJ whole genome shotgun (WGS) entry which is preliminary data.</text>
</comment>
<protein>
    <submittedName>
        <fullName evidence="7">ABC transporter substrate-binding protein</fullName>
    </submittedName>
</protein>
<dbReference type="SUPFAM" id="SSF53850">
    <property type="entry name" value="Periplasmic binding protein-like II"/>
    <property type="match status" value="1"/>
</dbReference>
<dbReference type="PANTHER" id="PTHR30006">
    <property type="entry name" value="THIAMINE-BINDING PERIPLASMIC PROTEIN-RELATED"/>
    <property type="match status" value="1"/>
</dbReference>
<dbReference type="InterPro" id="IPR006059">
    <property type="entry name" value="SBP"/>
</dbReference>
<evidence type="ECO:0000313" key="7">
    <source>
        <dbReference type="EMBL" id="MDQ2065898.1"/>
    </source>
</evidence>
<comment type="subcellular location">
    <subcellularLocation>
        <location evidence="1">Periplasm</location>
    </subcellularLocation>
</comment>
<dbReference type="PANTHER" id="PTHR30006:SF3">
    <property type="entry name" value="THIAMINE-BINDING PERIPLASMIC PROTEIN"/>
    <property type="match status" value="1"/>
</dbReference>
<feature type="signal peptide" evidence="6">
    <location>
        <begin position="1"/>
        <end position="24"/>
    </location>
</feature>
<dbReference type="Proteomes" id="UP001239680">
    <property type="component" value="Unassembled WGS sequence"/>
</dbReference>
<keyword evidence="3" id="KW-0813">Transport</keyword>
<keyword evidence="5" id="KW-0574">Periplasm</keyword>
<reference evidence="7 8" key="1">
    <citation type="submission" date="2023-08" db="EMBL/GenBank/DDBJ databases">
        <title>Characterization of two Paracoccaceae strains isolated from Phycosphere and proposal of Xinfangfangia lacusdiani sp. nov.</title>
        <authorList>
            <person name="Deng Y."/>
            <person name="Zhang Y.Q."/>
        </authorList>
    </citation>
    <scope>NUCLEOTIDE SEQUENCE [LARGE SCALE GENOMIC DNA]</scope>
    <source>
        <strain evidence="7 8">CPCC 101601</strain>
    </source>
</reference>
<evidence type="ECO:0000256" key="3">
    <source>
        <dbReference type="ARBA" id="ARBA00022448"/>
    </source>
</evidence>
<evidence type="ECO:0000256" key="5">
    <source>
        <dbReference type="ARBA" id="ARBA00022764"/>
    </source>
</evidence>
<accession>A0ABU0VW22</accession>
<dbReference type="EMBL" id="JAVDBT010000004">
    <property type="protein sequence ID" value="MDQ2065898.1"/>
    <property type="molecule type" value="Genomic_DNA"/>
</dbReference>
<evidence type="ECO:0000256" key="2">
    <source>
        <dbReference type="ARBA" id="ARBA00008520"/>
    </source>
</evidence>